<feature type="domain" description="Methyl-accepting transducer" evidence="4">
    <location>
        <begin position="206"/>
        <end position="449"/>
    </location>
</feature>
<evidence type="ECO:0000256" key="1">
    <source>
        <dbReference type="ARBA" id="ARBA00023224"/>
    </source>
</evidence>
<keyword evidence="6" id="KW-1185">Reference proteome</keyword>
<evidence type="ECO:0000313" key="6">
    <source>
        <dbReference type="Proteomes" id="UP000632377"/>
    </source>
</evidence>
<dbReference type="InterPro" id="IPR004089">
    <property type="entry name" value="MCPsignal_dom"/>
</dbReference>
<dbReference type="Pfam" id="PF00015">
    <property type="entry name" value="MCPsignal"/>
    <property type="match status" value="1"/>
</dbReference>
<proteinExistence type="predicted"/>
<feature type="transmembrane region" description="Helical" evidence="3">
    <location>
        <begin position="39"/>
        <end position="58"/>
    </location>
</feature>
<dbReference type="CDD" id="cd11386">
    <property type="entry name" value="MCP_signal"/>
    <property type="match status" value="1"/>
</dbReference>
<reference evidence="5 6" key="1">
    <citation type="submission" date="2021-01" db="EMBL/GenBank/DDBJ databases">
        <title>Genome public.</title>
        <authorList>
            <person name="Liu C."/>
            <person name="Sun Q."/>
        </authorList>
    </citation>
    <scope>NUCLEOTIDE SEQUENCE [LARGE SCALE GENOMIC DNA]</scope>
    <source>
        <strain evidence="5 6">YIM B02515</strain>
    </source>
</reference>
<dbReference type="RefSeq" id="WP_202746920.1">
    <property type="nucleotide sequence ID" value="NZ_JAESWC010000001.1"/>
</dbReference>
<name>A0ABS1T4L6_9CLOT</name>
<comment type="caution">
    <text evidence="5">The sequence shown here is derived from an EMBL/GenBank/DDBJ whole genome shotgun (WGS) entry which is preliminary data.</text>
</comment>
<keyword evidence="1 2" id="KW-0807">Transducer</keyword>
<gene>
    <name evidence="5" type="ORF">JK636_00725</name>
</gene>
<keyword evidence="3" id="KW-0472">Membrane</keyword>
<dbReference type="Gene3D" id="1.10.287.950">
    <property type="entry name" value="Methyl-accepting chemotaxis protein"/>
    <property type="match status" value="1"/>
</dbReference>
<organism evidence="5 6">
    <name type="scientific">Clostridium rhizosphaerae</name>
    <dbReference type="NCBI Taxonomy" id="2803861"/>
    <lineage>
        <taxon>Bacteria</taxon>
        <taxon>Bacillati</taxon>
        <taxon>Bacillota</taxon>
        <taxon>Clostridia</taxon>
        <taxon>Eubacteriales</taxon>
        <taxon>Clostridiaceae</taxon>
        <taxon>Clostridium</taxon>
    </lineage>
</organism>
<evidence type="ECO:0000313" key="5">
    <source>
        <dbReference type="EMBL" id="MBL4934274.1"/>
    </source>
</evidence>
<dbReference type="EMBL" id="JAESWC010000001">
    <property type="protein sequence ID" value="MBL4934274.1"/>
    <property type="molecule type" value="Genomic_DNA"/>
</dbReference>
<evidence type="ECO:0000256" key="2">
    <source>
        <dbReference type="PROSITE-ProRule" id="PRU00284"/>
    </source>
</evidence>
<accession>A0ABS1T4L6</accession>
<keyword evidence="3" id="KW-1133">Transmembrane helix</keyword>
<feature type="transmembrane region" description="Helical" evidence="3">
    <location>
        <begin position="140"/>
        <end position="160"/>
    </location>
</feature>
<dbReference type="Proteomes" id="UP000632377">
    <property type="component" value="Unassembled WGS sequence"/>
</dbReference>
<dbReference type="PANTHER" id="PTHR32089">
    <property type="entry name" value="METHYL-ACCEPTING CHEMOTAXIS PROTEIN MCPB"/>
    <property type="match status" value="1"/>
</dbReference>
<protein>
    <submittedName>
        <fullName evidence="5">Methyl-accepting chemotaxis protein</fullName>
    </submittedName>
</protein>
<dbReference type="SMART" id="SM00283">
    <property type="entry name" value="MA"/>
    <property type="match status" value="1"/>
</dbReference>
<feature type="transmembrane region" description="Helical" evidence="3">
    <location>
        <begin position="65"/>
        <end position="82"/>
    </location>
</feature>
<keyword evidence="3" id="KW-0812">Transmembrane</keyword>
<evidence type="ECO:0000256" key="3">
    <source>
        <dbReference type="SAM" id="Phobius"/>
    </source>
</evidence>
<dbReference type="PANTHER" id="PTHR32089:SF112">
    <property type="entry name" value="LYSOZYME-LIKE PROTEIN-RELATED"/>
    <property type="match status" value="1"/>
</dbReference>
<sequence>MDKMKINHERNRLLVKLLWFSAFLSIALSIVTKKPAGTLLSLVYGGVGTSIIITFLTYKKIIVNEVMYVVVVGLAALSFFMMRGTPHITTYVVIYYSMVLVALYQDWKPMILSGGINIALTIYFFFNYNQMFPSCNTVSLINFILYIILVTSILVFQSIFSENLRKTLYESNRKTEEGKKILENMFFKIRNSVKQLNKFSGDSIDNIKITGDISREITKTFSEIASVVDDQAKAVVEITEFMDDENNEIESVVVASSKMKSISNQTVAAIKNGDELVLNLSKDMDSVKNTIDNTVGLMAELNEQTKMIEEILSSITSIAAQTNLLALNAAIEAARAGEAGKGFAVVAEEVRKLAEDSKDSTERIADILGHIQVKTGQVTSEIILTQNAVNSSLQSTTRVETIFKDISDNGEKVAYEAQNVGSGIKNVKQSSETILKGLETITSTVEETTSSIQEVFLRVEEQDNRIAETINAFNELNEVSLELEKLSS</sequence>
<dbReference type="SUPFAM" id="SSF58104">
    <property type="entry name" value="Methyl-accepting chemotaxis protein (MCP) signaling domain"/>
    <property type="match status" value="1"/>
</dbReference>
<evidence type="ECO:0000259" key="4">
    <source>
        <dbReference type="PROSITE" id="PS50111"/>
    </source>
</evidence>
<dbReference type="PROSITE" id="PS50111">
    <property type="entry name" value="CHEMOTAXIS_TRANSDUC_2"/>
    <property type="match status" value="1"/>
</dbReference>
<feature type="transmembrane region" description="Helical" evidence="3">
    <location>
        <begin position="111"/>
        <end position="128"/>
    </location>
</feature>